<dbReference type="SMART" id="SM00175">
    <property type="entry name" value="RAB"/>
    <property type="match status" value="1"/>
</dbReference>
<dbReference type="InterPro" id="IPR001806">
    <property type="entry name" value="Small_GTPase"/>
</dbReference>
<protein>
    <submittedName>
        <fullName evidence="4">GTP-binding protein GEM-like</fullName>
    </submittedName>
</protein>
<dbReference type="InterPro" id="IPR027417">
    <property type="entry name" value="P-loop_NTPase"/>
</dbReference>
<keyword evidence="2" id="KW-0597">Phosphoprotein</keyword>
<name>A0A8J5TNP9_HOMAM</name>
<sequence length="152" mass="16746">REGHADGWVVVYSISDRESFQEASTALGKIWSLGHVTHRAVILVANKTDLERTRVVPITEGRTLAVTYECKFIEVSAGFDHNVDELLVGILTQIRLKQQAQQQTEGETGPASTAAGSDTSPTSTTSKLRHKNSFRVKGILNKLLNKDRKTKS</sequence>
<dbReference type="Proteomes" id="UP000747542">
    <property type="component" value="Unassembled WGS sequence"/>
</dbReference>
<evidence type="ECO:0000256" key="3">
    <source>
        <dbReference type="SAM" id="MobiDB-lite"/>
    </source>
</evidence>
<evidence type="ECO:0000256" key="2">
    <source>
        <dbReference type="ARBA" id="ARBA00022553"/>
    </source>
</evidence>
<dbReference type="SUPFAM" id="SSF52540">
    <property type="entry name" value="P-loop containing nucleoside triphosphate hydrolases"/>
    <property type="match status" value="1"/>
</dbReference>
<dbReference type="Pfam" id="PF00071">
    <property type="entry name" value="Ras"/>
    <property type="match status" value="1"/>
</dbReference>
<proteinExistence type="inferred from homology"/>
<dbReference type="InterPro" id="IPR051641">
    <property type="entry name" value="RGK_GTP-binding_reg"/>
</dbReference>
<accession>A0A8J5TNP9</accession>
<evidence type="ECO:0000256" key="1">
    <source>
        <dbReference type="ARBA" id="ARBA00008846"/>
    </source>
</evidence>
<comment type="caution">
    <text evidence="4">The sequence shown here is derived from an EMBL/GenBank/DDBJ whole genome shotgun (WGS) entry which is preliminary data.</text>
</comment>
<dbReference type="GO" id="GO:0005525">
    <property type="term" value="F:GTP binding"/>
    <property type="evidence" value="ECO:0007669"/>
    <property type="project" value="InterPro"/>
</dbReference>
<dbReference type="Gene3D" id="3.40.50.300">
    <property type="entry name" value="P-loop containing nucleotide triphosphate hydrolases"/>
    <property type="match status" value="1"/>
</dbReference>
<reference evidence="4" key="1">
    <citation type="journal article" date="2021" name="Sci. Adv.">
        <title>The American lobster genome reveals insights on longevity, neural, and immune adaptations.</title>
        <authorList>
            <person name="Polinski J.M."/>
            <person name="Zimin A.V."/>
            <person name="Clark K.F."/>
            <person name="Kohn A.B."/>
            <person name="Sadowski N."/>
            <person name="Timp W."/>
            <person name="Ptitsyn A."/>
            <person name="Khanna P."/>
            <person name="Romanova D.Y."/>
            <person name="Williams P."/>
            <person name="Greenwood S.J."/>
            <person name="Moroz L.L."/>
            <person name="Walt D.R."/>
            <person name="Bodnar A.G."/>
        </authorList>
    </citation>
    <scope>NUCLEOTIDE SEQUENCE</scope>
    <source>
        <strain evidence="4">GMGI-L3</strain>
    </source>
</reference>
<feature type="compositionally biased region" description="Polar residues" evidence="3">
    <location>
        <begin position="104"/>
        <end position="126"/>
    </location>
</feature>
<keyword evidence="5" id="KW-1185">Reference proteome</keyword>
<organism evidence="4 5">
    <name type="scientific">Homarus americanus</name>
    <name type="common">American lobster</name>
    <dbReference type="NCBI Taxonomy" id="6706"/>
    <lineage>
        <taxon>Eukaryota</taxon>
        <taxon>Metazoa</taxon>
        <taxon>Ecdysozoa</taxon>
        <taxon>Arthropoda</taxon>
        <taxon>Crustacea</taxon>
        <taxon>Multicrustacea</taxon>
        <taxon>Malacostraca</taxon>
        <taxon>Eumalacostraca</taxon>
        <taxon>Eucarida</taxon>
        <taxon>Decapoda</taxon>
        <taxon>Pleocyemata</taxon>
        <taxon>Astacidea</taxon>
        <taxon>Nephropoidea</taxon>
        <taxon>Nephropidae</taxon>
        <taxon>Homarus</taxon>
    </lineage>
</organism>
<feature type="region of interest" description="Disordered" evidence="3">
    <location>
        <begin position="99"/>
        <end position="136"/>
    </location>
</feature>
<feature type="non-terminal residue" evidence="4">
    <location>
        <position position="1"/>
    </location>
</feature>
<dbReference type="EMBL" id="JAHLQT010004205">
    <property type="protein sequence ID" value="KAG7176103.1"/>
    <property type="molecule type" value="Genomic_DNA"/>
</dbReference>
<evidence type="ECO:0000313" key="5">
    <source>
        <dbReference type="Proteomes" id="UP000747542"/>
    </source>
</evidence>
<dbReference type="PROSITE" id="PS51421">
    <property type="entry name" value="RAS"/>
    <property type="match status" value="1"/>
</dbReference>
<dbReference type="GO" id="GO:0005886">
    <property type="term" value="C:plasma membrane"/>
    <property type="evidence" value="ECO:0007669"/>
    <property type="project" value="TreeGrafter"/>
</dbReference>
<feature type="non-terminal residue" evidence="4">
    <location>
        <position position="152"/>
    </location>
</feature>
<comment type="similarity">
    <text evidence="1">Belongs to the small GTPase superfamily. RGK family.</text>
</comment>
<dbReference type="GO" id="GO:0003924">
    <property type="term" value="F:GTPase activity"/>
    <property type="evidence" value="ECO:0007669"/>
    <property type="project" value="InterPro"/>
</dbReference>
<dbReference type="SMART" id="SM00173">
    <property type="entry name" value="RAS"/>
    <property type="match status" value="1"/>
</dbReference>
<dbReference type="AlphaFoldDB" id="A0A8J5TNP9"/>
<evidence type="ECO:0000313" key="4">
    <source>
        <dbReference type="EMBL" id="KAG7176103.1"/>
    </source>
</evidence>
<dbReference type="PROSITE" id="PS51419">
    <property type="entry name" value="RAB"/>
    <property type="match status" value="1"/>
</dbReference>
<dbReference type="GO" id="GO:0005246">
    <property type="term" value="F:calcium channel regulator activity"/>
    <property type="evidence" value="ECO:0007669"/>
    <property type="project" value="TreeGrafter"/>
</dbReference>
<dbReference type="PANTHER" id="PTHR45775">
    <property type="entry name" value="RAD, GEM/KIR FAMILY MEMBER 2, ISOFORM C"/>
    <property type="match status" value="1"/>
</dbReference>
<gene>
    <name evidence="4" type="primary">GEM-L</name>
    <name evidence="4" type="ORF">Hamer_G023847</name>
</gene>
<dbReference type="PANTHER" id="PTHR45775:SF6">
    <property type="entry name" value="RAD, GEM_KIR FAMILY MEMBER 2, ISOFORM C"/>
    <property type="match status" value="1"/>
</dbReference>